<dbReference type="InterPro" id="IPR051094">
    <property type="entry name" value="Diverse_Catalytic_Enzymes"/>
</dbReference>
<dbReference type="PANTHER" id="PTHR35795:SF1">
    <property type="entry name" value="BIS(5'-NUCLEOSYL)-TETRAPHOSPHATASE, SYMMETRICAL"/>
    <property type="match status" value="1"/>
</dbReference>
<dbReference type="OrthoDB" id="9782134at2"/>
<dbReference type="InterPro" id="IPR005249">
    <property type="entry name" value="YqeK"/>
</dbReference>
<evidence type="ECO:0000256" key="1">
    <source>
        <dbReference type="ARBA" id="ARBA00012506"/>
    </source>
</evidence>
<reference evidence="8 9" key="1">
    <citation type="submission" date="2015-04" db="EMBL/GenBank/DDBJ databases">
        <title>Taxonomic description and genome sequence of Salinicoccus sediminis sp. nov., a novel hyper halotolerant bacterium isolated from marine sediment.</title>
        <authorList>
            <person name="Mathan Kumar R."/>
            <person name="Kaur G."/>
            <person name="Kumar N."/>
            <person name="Kumar A."/>
            <person name="Singh N.K."/>
            <person name="Kaur N."/>
            <person name="Mayilraj S."/>
        </authorList>
    </citation>
    <scope>NUCLEOTIDE SEQUENCE [LARGE SCALE GENOMIC DNA]</scope>
    <source>
        <strain evidence="8 9">SV-16</strain>
    </source>
</reference>
<dbReference type="GO" id="GO:0000166">
    <property type="term" value="F:nucleotide binding"/>
    <property type="evidence" value="ECO:0007669"/>
    <property type="project" value="UniProtKB-KW"/>
</dbReference>
<protein>
    <recommendedName>
        <fullName evidence="1">bis(5'-nucleosyl)-tetraphosphatase (symmetrical)</fullName>
        <ecNumber evidence="1">3.6.1.41</ecNumber>
    </recommendedName>
</protein>
<feature type="domain" description="HD/PDEase" evidence="7">
    <location>
        <begin position="14"/>
        <end position="141"/>
    </location>
</feature>
<evidence type="ECO:0000313" key="9">
    <source>
        <dbReference type="Proteomes" id="UP000034287"/>
    </source>
</evidence>
<dbReference type="STRING" id="1432562.WN59_01050"/>
<comment type="catalytic activity">
    <reaction evidence="6">
        <text>P(1),P(4)-bis(5'-adenosyl) tetraphosphate + H2O = 2 ADP + 2 H(+)</text>
        <dbReference type="Rhea" id="RHEA:24252"/>
        <dbReference type="ChEBI" id="CHEBI:15377"/>
        <dbReference type="ChEBI" id="CHEBI:15378"/>
        <dbReference type="ChEBI" id="CHEBI:58141"/>
        <dbReference type="ChEBI" id="CHEBI:456216"/>
        <dbReference type="EC" id="3.6.1.41"/>
    </reaction>
</comment>
<keyword evidence="2" id="KW-0479">Metal-binding</keyword>
<comment type="caution">
    <text evidence="8">The sequence shown here is derived from an EMBL/GenBank/DDBJ whole genome shotgun (WGS) entry which is preliminary data.</text>
</comment>
<organism evidence="8 9">
    <name type="scientific">Salinicoccus sediminis</name>
    <dbReference type="NCBI Taxonomy" id="1432562"/>
    <lineage>
        <taxon>Bacteria</taxon>
        <taxon>Bacillati</taxon>
        <taxon>Bacillota</taxon>
        <taxon>Bacilli</taxon>
        <taxon>Bacillales</taxon>
        <taxon>Staphylococcaceae</taxon>
        <taxon>Salinicoccus</taxon>
    </lineage>
</organism>
<evidence type="ECO:0000256" key="5">
    <source>
        <dbReference type="ARBA" id="ARBA00023004"/>
    </source>
</evidence>
<dbReference type="EMBL" id="LAYZ01000001">
    <property type="protein sequence ID" value="KKK35449.1"/>
    <property type="molecule type" value="Genomic_DNA"/>
</dbReference>
<dbReference type="EC" id="3.6.1.41" evidence="1"/>
<evidence type="ECO:0000256" key="2">
    <source>
        <dbReference type="ARBA" id="ARBA00022723"/>
    </source>
</evidence>
<dbReference type="PANTHER" id="PTHR35795">
    <property type="entry name" value="SLR1885 PROTEIN"/>
    <property type="match status" value="1"/>
</dbReference>
<evidence type="ECO:0000256" key="3">
    <source>
        <dbReference type="ARBA" id="ARBA00022741"/>
    </source>
</evidence>
<accession>A0A0M2SL92</accession>
<dbReference type="NCBIfam" id="TIGR00488">
    <property type="entry name" value="bis(5'-nucleosyl)-tetraphosphatase (symmetrical) YqeK"/>
    <property type="match status" value="1"/>
</dbReference>
<keyword evidence="4 8" id="KW-0378">Hydrolase</keyword>
<keyword evidence="3" id="KW-0547">Nucleotide-binding</keyword>
<dbReference type="SMART" id="SM00471">
    <property type="entry name" value="HDc"/>
    <property type="match status" value="1"/>
</dbReference>
<proteinExistence type="predicted"/>
<dbReference type="RefSeq" id="WP_046511254.1">
    <property type="nucleotide sequence ID" value="NZ_LAYZ01000001.1"/>
</dbReference>
<dbReference type="Gene3D" id="1.10.3210.10">
    <property type="entry name" value="Hypothetical protein af1432"/>
    <property type="match status" value="1"/>
</dbReference>
<keyword evidence="5" id="KW-0408">Iron</keyword>
<dbReference type="CDD" id="cd00077">
    <property type="entry name" value="HDc"/>
    <property type="match status" value="1"/>
</dbReference>
<sequence>MKRKEAVRLVKEKLPEKRYKHSRRVAETAEEMAKIFEGDADKCYLAGMLHDYSKYDELSDMYQYVTGYELDPNLLGFKSEVLHGPVAAVRMREEFGVEDEEIFQAITNHTSGRAQMMLNEKIIFVADYIEPKRSQPGVDYIRDIVFEKQDLDFAVYEITKANILHLVAKDRPVYMRTVECLNYYNMVKE</sequence>
<dbReference type="InterPro" id="IPR003607">
    <property type="entry name" value="HD/PDEase_dom"/>
</dbReference>
<dbReference type="PATRIC" id="fig|1432562.3.peg.218"/>
<dbReference type="SUPFAM" id="SSF109604">
    <property type="entry name" value="HD-domain/PDEase-like"/>
    <property type="match status" value="1"/>
</dbReference>
<dbReference type="AlphaFoldDB" id="A0A0M2SL92"/>
<evidence type="ECO:0000256" key="4">
    <source>
        <dbReference type="ARBA" id="ARBA00022801"/>
    </source>
</evidence>
<dbReference type="InterPro" id="IPR006674">
    <property type="entry name" value="HD_domain"/>
</dbReference>
<keyword evidence="9" id="KW-1185">Reference proteome</keyword>
<gene>
    <name evidence="8" type="ORF">WN59_01050</name>
</gene>
<evidence type="ECO:0000256" key="6">
    <source>
        <dbReference type="ARBA" id="ARBA00049417"/>
    </source>
</evidence>
<dbReference type="GO" id="GO:0008803">
    <property type="term" value="F:bis(5'-nucleosyl)-tetraphosphatase (symmetrical) activity"/>
    <property type="evidence" value="ECO:0007669"/>
    <property type="project" value="UniProtKB-EC"/>
</dbReference>
<dbReference type="Proteomes" id="UP000034287">
    <property type="component" value="Unassembled WGS sequence"/>
</dbReference>
<name>A0A0M2SL92_9STAP</name>
<dbReference type="GO" id="GO:0046872">
    <property type="term" value="F:metal ion binding"/>
    <property type="evidence" value="ECO:0007669"/>
    <property type="project" value="UniProtKB-KW"/>
</dbReference>
<evidence type="ECO:0000259" key="7">
    <source>
        <dbReference type="SMART" id="SM00471"/>
    </source>
</evidence>
<dbReference type="Pfam" id="PF01966">
    <property type="entry name" value="HD"/>
    <property type="match status" value="1"/>
</dbReference>
<evidence type="ECO:0000313" key="8">
    <source>
        <dbReference type="EMBL" id="KKK35449.1"/>
    </source>
</evidence>